<dbReference type="GO" id="GO:0016747">
    <property type="term" value="F:acyltransferase activity, transferring groups other than amino-acyl groups"/>
    <property type="evidence" value="ECO:0007669"/>
    <property type="project" value="InterPro"/>
</dbReference>
<evidence type="ECO:0000313" key="3">
    <source>
        <dbReference type="EMBL" id="MQO03288.1"/>
    </source>
</evidence>
<comment type="caution">
    <text evidence="3">The sequence shown here is derived from an EMBL/GenBank/DDBJ whole genome shotgun (WGS) entry which is preliminary data.</text>
</comment>
<dbReference type="Proteomes" id="UP000390763">
    <property type="component" value="Unassembled WGS sequence"/>
</dbReference>
<evidence type="ECO:0000256" key="1">
    <source>
        <dbReference type="SAM" id="Phobius"/>
    </source>
</evidence>
<proteinExistence type="predicted"/>
<keyword evidence="1" id="KW-0812">Transmembrane</keyword>
<feature type="transmembrane region" description="Helical" evidence="1">
    <location>
        <begin position="44"/>
        <end position="68"/>
    </location>
</feature>
<reference evidence="4" key="1">
    <citation type="submission" date="2019-09" db="EMBL/GenBank/DDBJ databases">
        <title>Distinct polysaccharide growth profiles of human intestinal Prevotella copri isolates.</title>
        <authorList>
            <person name="Fehlner-Peach H."/>
            <person name="Magnabosco C."/>
            <person name="Raghavan V."/>
            <person name="Scher J.U."/>
            <person name="Tett A."/>
            <person name="Cox L.M."/>
            <person name="Gottsegen C."/>
            <person name="Watters A."/>
            <person name="Wiltshire- Gordon J.D."/>
            <person name="Segata N."/>
            <person name="Bonneau R."/>
            <person name="Littman D.R."/>
        </authorList>
    </citation>
    <scope>NUCLEOTIDE SEQUENCE [LARGE SCALE GENOMIC DNA]</scope>
    <source>
        <strain evidence="4">iAK279</strain>
    </source>
</reference>
<evidence type="ECO:0000259" key="2">
    <source>
        <dbReference type="Pfam" id="PF01757"/>
    </source>
</evidence>
<protein>
    <recommendedName>
        <fullName evidence="2">Acyltransferase 3 domain-containing protein</fullName>
    </recommendedName>
</protein>
<keyword evidence="1" id="KW-1133">Transmembrane helix</keyword>
<feature type="transmembrane region" description="Helical" evidence="1">
    <location>
        <begin position="120"/>
        <end position="139"/>
    </location>
</feature>
<feature type="transmembrane region" description="Helical" evidence="1">
    <location>
        <begin position="199"/>
        <end position="219"/>
    </location>
</feature>
<feature type="domain" description="Acyltransferase 3" evidence="2">
    <location>
        <begin position="7"/>
        <end position="264"/>
    </location>
</feature>
<gene>
    <name evidence="3" type="ORF">F7D62_04010</name>
</gene>
<dbReference type="AlphaFoldDB" id="A0AB35ZDE8"/>
<dbReference type="InterPro" id="IPR002656">
    <property type="entry name" value="Acyl_transf_3_dom"/>
</dbReference>
<dbReference type="EMBL" id="VZBT01000038">
    <property type="protein sequence ID" value="MQO03288.1"/>
    <property type="molecule type" value="Genomic_DNA"/>
</dbReference>
<feature type="transmembrane region" description="Helical" evidence="1">
    <location>
        <begin position="231"/>
        <end position="255"/>
    </location>
</feature>
<name>A0AB35ZDE8_9BACT</name>
<feature type="transmembrane region" description="Helical" evidence="1">
    <location>
        <begin position="146"/>
        <end position="164"/>
    </location>
</feature>
<dbReference type="Pfam" id="PF01757">
    <property type="entry name" value="Acyl_transf_3"/>
    <property type="match status" value="1"/>
</dbReference>
<feature type="transmembrane region" description="Helical" evidence="1">
    <location>
        <begin position="80"/>
        <end position="100"/>
    </location>
</feature>
<sequence>MKTRNTKIEVLRLVLMCFIFAWHLIVHGLDFEYVGKGVVEYSNINVMLFFCTLFVPATYCFVFISGYYGIKFSLEKLLNILSWCLLVSVGVVCFRLFFWHEQIGMKELYRSLFPITTNKWWFMSAFVLLYLLSPCLNLCKVYLNKNQFKILLILLFTFLQFRIFAFLPNAGSDVLGILFVYLLGQYMNKYKVITRKKAIYSYAFAFVTMFFVLVLINQLSLFLHKEGINKAIWIILGYSNPLIILMAISMFYLVYESSPYFNKRLNVLLSGNLFIYLLTDGTSLVNYKRIVSELENSLVYGGHFAC</sequence>
<dbReference type="RefSeq" id="WP_153093929.1">
    <property type="nucleotide sequence ID" value="NZ_VZBT01000038.1"/>
</dbReference>
<organism evidence="3 4">
    <name type="scientific">Segatella copri</name>
    <dbReference type="NCBI Taxonomy" id="165179"/>
    <lineage>
        <taxon>Bacteria</taxon>
        <taxon>Pseudomonadati</taxon>
        <taxon>Bacteroidota</taxon>
        <taxon>Bacteroidia</taxon>
        <taxon>Bacteroidales</taxon>
        <taxon>Prevotellaceae</taxon>
        <taxon>Segatella</taxon>
    </lineage>
</organism>
<accession>A0AB35ZDE8</accession>
<evidence type="ECO:0000313" key="4">
    <source>
        <dbReference type="Proteomes" id="UP000390763"/>
    </source>
</evidence>
<feature type="transmembrane region" description="Helical" evidence="1">
    <location>
        <begin position="170"/>
        <end position="187"/>
    </location>
</feature>
<keyword evidence="1" id="KW-0472">Membrane</keyword>